<proteinExistence type="predicted"/>
<gene>
    <name evidence="2" type="ORF">Pma05_69720</name>
</gene>
<accession>A0ABQ4F0K7</accession>
<evidence type="ECO:0000256" key="1">
    <source>
        <dbReference type="SAM" id="MobiDB-lite"/>
    </source>
</evidence>
<feature type="compositionally biased region" description="Low complexity" evidence="1">
    <location>
        <begin position="46"/>
        <end position="56"/>
    </location>
</feature>
<dbReference type="EMBL" id="BONX01000053">
    <property type="protein sequence ID" value="GIH00400.1"/>
    <property type="molecule type" value="Genomic_DNA"/>
</dbReference>
<evidence type="ECO:0000313" key="2">
    <source>
        <dbReference type="EMBL" id="GIH00400.1"/>
    </source>
</evidence>
<organism evidence="2 3">
    <name type="scientific">Plantactinospora mayteni</name>
    <dbReference type="NCBI Taxonomy" id="566021"/>
    <lineage>
        <taxon>Bacteria</taxon>
        <taxon>Bacillati</taxon>
        <taxon>Actinomycetota</taxon>
        <taxon>Actinomycetes</taxon>
        <taxon>Micromonosporales</taxon>
        <taxon>Micromonosporaceae</taxon>
        <taxon>Plantactinospora</taxon>
    </lineage>
</organism>
<dbReference type="RefSeq" id="WP_203861806.1">
    <property type="nucleotide sequence ID" value="NZ_BAAAZQ010000023.1"/>
</dbReference>
<feature type="compositionally biased region" description="Basic and acidic residues" evidence="1">
    <location>
        <begin position="66"/>
        <end position="76"/>
    </location>
</feature>
<protein>
    <submittedName>
        <fullName evidence="2">Uncharacterized protein</fullName>
    </submittedName>
</protein>
<keyword evidence="3" id="KW-1185">Reference proteome</keyword>
<feature type="region of interest" description="Disordered" evidence="1">
    <location>
        <begin position="46"/>
        <end position="87"/>
    </location>
</feature>
<reference evidence="2 3" key="1">
    <citation type="submission" date="2021-01" db="EMBL/GenBank/DDBJ databases">
        <title>Whole genome shotgun sequence of Plantactinospora mayteni NBRC 109088.</title>
        <authorList>
            <person name="Komaki H."/>
            <person name="Tamura T."/>
        </authorList>
    </citation>
    <scope>NUCLEOTIDE SEQUENCE [LARGE SCALE GENOMIC DNA]</scope>
    <source>
        <strain evidence="2 3">NBRC 109088</strain>
    </source>
</reference>
<evidence type="ECO:0000313" key="3">
    <source>
        <dbReference type="Proteomes" id="UP000621500"/>
    </source>
</evidence>
<dbReference type="Proteomes" id="UP000621500">
    <property type="component" value="Unassembled WGS sequence"/>
</dbReference>
<sequence>MDNRVEVHEFLTSRRAKITPDQAGLPALVLGAQFREPVTLLASWAATTSDTSPATSDRQSTAASSPHERQVAERANPRFRRSADTVG</sequence>
<name>A0ABQ4F0K7_9ACTN</name>
<comment type="caution">
    <text evidence="2">The sequence shown here is derived from an EMBL/GenBank/DDBJ whole genome shotgun (WGS) entry which is preliminary data.</text>
</comment>